<accession>A0A3D9HQ38</accession>
<dbReference type="OrthoDB" id="6198373at2"/>
<dbReference type="AlphaFoldDB" id="A0A3D9HQ38"/>
<dbReference type="EMBL" id="QRDY01000042">
    <property type="protein sequence ID" value="RED51634.1"/>
    <property type="molecule type" value="Genomic_DNA"/>
</dbReference>
<evidence type="ECO:0000313" key="1">
    <source>
        <dbReference type="EMBL" id="RED51634.1"/>
    </source>
</evidence>
<evidence type="ECO:0000313" key="2">
    <source>
        <dbReference type="Proteomes" id="UP000256869"/>
    </source>
</evidence>
<name>A0A3D9HQ38_9BACL</name>
<dbReference type="RefSeq" id="WP_115995965.1">
    <property type="nucleotide sequence ID" value="NZ_QRDY01000042.1"/>
</dbReference>
<gene>
    <name evidence="1" type="ORF">DFP95_1429</name>
</gene>
<sequence>MGQGFVLINKSKNELISFSHLPASKAKELTGNPVTAAITTWYLLKNIGDQICFIEEENAEDGYRDVTNIIIDDLILNNIIEDNGIDVFDPSEPEVFMRRLRNVWMI</sequence>
<dbReference type="Proteomes" id="UP000256869">
    <property type="component" value="Unassembled WGS sequence"/>
</dbReference>
<comment type="caution">
    <text evidence="1">The sequence shown here is derived from an EMBL/GenBank/DDBJ whole genome shotgun (WGS) entry which is preliminary data.</text>
</comment>
<proteinExistence type="predicted"/>
<protein>
    <submittedName>
        <fullName evidence="1">Uncharacterized protein</fullName>
    </submittedName>
</protein>
<reference evidence="1 2" key="1">
    <citation type="submission" date="2018-07" db="EMBL/GenBank/DDBJ databases">
        <title>Genomic Encyclopedia of Type Strains, Phase III (KMG-III): the genomes of soil and plant-associated and newly described type strains.</title>
        <authorList>
            <person name="Whitman W."/>
        </authorList>
    </citation>
    <scope>NUCLEOTIDE SEQUENCE [LARGE SCALE GENOMIC DNA]</scope>
    <source>
        <strain evidence="1 2">CECT 8236</strain>
    </source>
</reference>
<organism evidence="1 2">
    <name type="scientific">Cohnella lupini</name>
    <dbReference type="NCBI Taxonomy" id="1294267"/>
    <lineage>
        <taxon>Bacteria</taxon>
        <taxon>Bacillati</taxon>
        <taxon>Bacillota</taxon>
        <taxon>Bacilli</taxon>
        <taxon>Bacillales</taxon>
        <taxon>Paenibacillaceae</taxon>
        <taxon>Cohnella</taxon>
    </lineage>
</organism>
<keyword evidence="2" id="KW-1185">Reference proteome</keyword>